<proteinExistence type="inferred from homology"/>
<keyword evidence="2" id="KW-0472">Membrane</keyword>
<evidence type="ECO:0000313" key="4">
    <source>
        <dbReference type="Proteomes" id="UP000680656"/>
    </source>
</evidence>
<keyword evidence="4" id="KW-1185">Reference proteome</keyword>
<dbReference type="CDD" id="cd13540">
    <property type="entry name" value="PBP2_ModA_WtpA"/>
    <property type="match status" value="1"/>
</dbReference>
<dbReference type="GO" id="GO:0030973">
    <property type="term" value="F:molybdate ion binding"/>
    <property type="evidence" value="ECO:0007669"/>
    <property type="project" value="TreeGrafter"/>
</dbReference>
<keyword evidence="2" id="KW-1133">Transmembrane helix</keyword>
<comment type="similarity">
    <text evidence="1">Belongs to the bacterial solute-binding protein 1 family. WtpA subfamily.</text>
</comment>
<keyword evidence="2" id="KW-0812">Transmembrane</keyword>
<accession>A0A8E7AZW7</accession>
<evidence type="ECO:0000313" key="3">
    <source>
        <dbReference type="EMBL" id="QVV88523.1"/>
    </source>
</evidence>
<dbReference type="Pfam" id="PF13531">
    <property type="entry name" value="SBP_bac_11"/>
    <property type="match status" value="1"/>
</dbReference>
<dbReference type="GO" id="GO:0015689">
    <property type="term" value="P:molybdate ion transport"/>
    <property type="evidence" value="ECO:0007669"/>
    <property type="project" value="TreeGrafter"/>
</dbReference>
<dbReference type="InterPro" id="IPR050682">
    <property type="entry name" value="ModA/WtpA"/>
</dbReference>
<dbReference type="PANTHER" id="PTHR30632:SF16">
    <property type="entry name" value="MOLYBDATE_TUNGSTATE-BINDING PROTEIN WTPA"/>
    <property type="match status" value="1"/>
</dbReference>
<dbReference type="Gene3D" id="3.40.190.10">
    <property type="entry name" value="Periplasmic binding protein-like II"/>
    <property type="match status" value="2"/>
</dbReference>
<organism evidence="3 4">
    <name type="scientific">Methanospirillum purgamenti</name>
    <dbReference type="NCBI Taxonomy" id="2834276"/>
    <lineage>
        <taxon>Archaea</taxon>
        <taxon>Methanobacteriati</taxon>
        <taxon>Methanobacteriota</taxon>
        <taxon>Stenosarchaea group</taxon>
        <taxon>Methanomicrobia</taxon>
        <taxon>Methanomicrobiales</taxon>
        <taxon>Methanospirillaceae</taxon>
        <taxon>Methanospirillum</taxon>
    </lineage>
</organism>
<gene>
    <name evidence="3" type="primary">wtpA</name>
    <name evidence="3" type="ORF">KHC33_14525</name>
</gene>
<dbReference type="GeneID" id="65098423"/>
<dbReference type="Proteomes" id="UP000680656">
    <property type="component" value="Chromosome"/>
</dbReference>
<evidence type="ECO:0000256" key="1">
    <source>
        <dbReference type="ARBA" id="ARBA00009438"/>
    </source>
</evidence>
<dbReference type="RefSeq" id="WP_214419332.1">
    <property type="nucleotide sequence ID" value="NZ_CP075546.1"/>
</dbReference>
<dbReference type="PROSITE" id="PS51257">
    <property type="entry name" value="PROKAR_LIPOPROTEIN"/>
    <property type="match status" value="1"/>
</dbReference>
<dbReference type="PANTHER" id="PTHR30632">
    <property type="entry name" value="MOLYBDATE-BINDING PERIPLASMIC PROTEIN"/>
    <property type="match status" value="1"/>
</dbReference>
<dbReference type="InterPro" id="IPR022498">
    <property type="entry name" value="ABC_trnspt_W-bd_WtpA"/>
</dbReference>
<dbReference type="KEGG" id="mrtj:KHC33_14525"/>
<evidence type="ECO:0000256" key="2">
    <source>
        <dbReference type="SAM" id="Phobius"/>
    </source>
</evidence>
<dbReference type="AlphaFoldDB" id="A0A8E7AZW7"/>
<name>A0A8E7AZW7_9EURY</name>
<feature type="transmembrane region" description="Helical" evidence="2">
    <location>
        <begin position="12"/>
        <end position="29"/>
    </location>
</feature>
<sequence>MDLTDRTPQIKFILYFLFILFCTMIFTSGCSERNDDKIPIRIVAAGSLLLPFEEIEERFEDKYRDLDLLVEGHGSIQAIRQVTDLNRPFDVVAVADESLIPLLMYKLIPDSSNNWSEIAIPFGKTEMVLVFTNQSKYANKISSDNWFEILTKPDVRFGAANPVLDAAGYRSIMVLALADNYYGRNDILDKVFSSQFSPSLTVHKDGNNTRIILPDVMKTSGQKVSIRDGSIFLLSLLKTGGIDYAFEYKCVAEGAHLPYISLPDEINLGNAGYGDYYRNAIVDLNFKRFSSINLSRVGLPIVYAATIPSNAAHPDEATAFIKELTGDNKKVLGMPEPL</sequence>
<dbReference type="GO" id="GO:1901359">
    <property type="term" value="F:tungstate binding"/>
    <property type="evidence" value="ECO:0007669"/>
    <property type="project" value="InterPro"/>
</dbReference>
<dbReference type="NCBIfam" id="TIGR03730">
    <property type="entry name" value="tungstate_WtpA"/>
    <property type="match status" value="1"/>
</dbReference>
<dbReference type="EMBL" id="CP075546">
    <property type="protein sequence ID" value="QVV88523.1"/>
    <property type="molecule type" value="Genomic_DNA"/>
</dbReference>
<reference evidence="3 4" key="1">
    <citation type="submission" date="2021-05" db="EMBL/GenBank/DDBJ databases">
        <title>A novel Methanospirillum isolate from a pyrite-forming mixed culture.</title>
        <authorList>
            <person name="Bunk B."/>
            <person name="Sproer C."/>
            <person name="Spring S."/>
            <person name="Pester M."/>
        </authorList>
    </citation>
    <scope>NUCLEOTIDE SEQUENCE [LARGE SCALE GENOMIC DNA]</scope>
    <source>
        <strain evidence="3 4">J.3.6.1-F.2.7.3</strain>
    </source>
</reference>
<protein>
    <submittedName>
        <fullName evidence="3">Tungstate ABC transporter substrate-binding protein WtpA</fullName>
    </submittedName>
</protein>
<dbReference type="SUPFAM" id="SSF53850">
    <property type="entry name" value="Periplasmic binding protein-like II"/>
    <property type="match status" value="1"/>
</dbReference>